<protein>
    <submittedName>
        <fullName evidence="1">Uncharacterized protein</fullName>
    </submittedName>
</protein>
<feature type="non-terminal residue" evidence="1">
    <location>
        <position position="109"/>
    </location>
</feature>
<organism evidence="1">
    <name type="scientific">marine sediment metagenome</name>
    <dbReference type="NCBI Taxonomy" id="412755"/>
    <lineage>
        <taxon>unclassified sequences</taxon>
        <taxon>metagenomes</taxon>
        <taxon>ecological metagenomes</taxon>
    </lineage>
</organism>
<name>X1G4M9_9ZZZZ</name>
<sequence length="109" mass="12758">MTDKHSRSFFGQSTGLTVKSSSKSDPFIFFTCIQKKQDGSWEKPSRGEGKTIRCSLDEMVMILRVLEGKDDKWSGYHSYKDNNTQIQFNWEDAKRMKLYINIGKYKKML</sequence>
<dbReference type="AlphaFoldDB" id="X1G4M9"/>
<dbReference type="EMBL" id="BARU01023416">
    <property type="protein sequence ID" value="GAH52881.1"/>
    <property type="molecule type" value="Genomic_DNA"/>
</dbReference>
<gene>
    <name evidence="1" type="ORF">S03H2_38009</name>
</gene>
<reference evidence="1" key="1">
    <citation type="journal article" date="2014" name="Front. Microbiol.">
        <title>High frequency of phylogenetically diverse reductive dehalogenase-homologous genes in deep subseafloor sedimentary metagenomes.</title>
        <authorList>
            <person name="Kawai M."/>
            <person name="Futagami T."/>
            <person name="Toyoda A."/>
            <person name="Takaki Y."/>
            <person name="Nishi S."/>
            <person name="Hori S."/>
            <person name="Arai W."/>
            <person name="Tsubouchi T."/>
            <person name="Morono Y."/>
            <person name="Uchiyama I."/>
            <person name="Ito T."/>
            <person name="Fujiyama A."/>
            <person name="Inagaki F."/>
            <person name="Takami H."/>
        </authorList>
    </citation>
    <scope>NUCLEOTIDE SEQUENCE</scope>
    <source>
        <strain evidence="1">Expedition CK06-06</strain>
    </source>
</reference>
<proteinExistence type="predicted"/>
<comment type="caution">
    <text evidence="1">The sequence shown here is derived from an EMBL/GenBank/DDBJ whole genome shotgun (WGS) entry which is preliminary data.</text>
</comment>
<evidence type="ECO:0000313" key="1">
    <source>
        <dbReference type="EMBL" id="GAH52881.1"/>
    </source>
</evidence>
<accession>X1G4M9</accession>